<name>H7ELP9_9SPIR</name>
<gene>
    <name evidence="2" type="ORF">TresaDRAFT_1199</name>
</gene>
<keyword evidence="3" id="KW-1185">Reference proteome</keyword>
<sequence length="524" mass="60428">MEELQQLPLGVQDFKKLREENKLYADKTSLVYDLTHSNSAVFLSRPRRFGKSLLLSTIKYYFLGFRNLFAGLAIDGLEKDWIEYPVLYFDFNGQNYSEENGLNDIIENHLRTWEKEYGCDWISETAAVRFENVIKAASEKTGRRVVVLVDEYDKPLLDTMNDNAEIEEKNRAVFKGVFGVLKKMDAYLRFCMFTGVTKFSKVSIFSDLNQLTDISLNERYNNICGISDSEIEGEFFPYVKRLASVSGSSEQKVRDELRRMYDGYHFSKSGDGMYNPFSLFHCFDENDFGSYWFESATPTFLISKLNDSNYDIRSLASEVKANENELKDYRPENLNLIPLFYQSGYLTIKGWNQRQRSFSLGFPNAEVRYGFLNSLAPSFLHVEHKANSFNIDLLDDAVETGNTDGMKKWFVSLFAILPYSAGKEIESVMEQNFQNVIFMALTMMGKYARTEVHSAKGRADCILETADYVYIFEFKRDVPAKMALKQIEEQGYAKPYSADNRTLFKIGVNFSSSERNIAEWEVSS</sequence>
<comment type="caution">
    <text evidence="2">The sequence shown here is derived from an EMBL/GenBank/DDBJ whole genome shotgun (WGS) entry which is preliminary data.</text>
</comment>
<accession>H7ELP9</accession>
<proteinExistence type="predicted"/>
<dbReference type="PATRIC" id="fig|907348.3.peg.1842"/>
<dbReference type="STRING" id="907348.TresaDRAFT_1199"/>
<dbReference type="InterPro" id="IPR012547">
    <property type="entry name" value="PDDEXK_9"/>
</dbReference>
<evidence type="ECO:0000313" key="3">
    <source>
        <dbReference type="Proteomes" id="UP000003571"/>
    </source>
</evidence>
<evidence type="ECO:0000313" key="2">
    <source>
        <dbReference type="EMBL" id="EIC01590.1"/>
    </source>
</evidence>
<protein>
    <submittedName>
        <fullName evidence="2">AAA-ATPase</fullName>
    </submittedName>
</protein>
<dbReference type="AlphaFoldDB" id="H7ELP9"/>
<dbReference type="InterPro" id="IPR027417">
    <property type="entry name" value="P-loop_NTPase"/>
</dbReference>
<dbReference type="PANTHER" id="PTHR34825:SF1">
    <property type="entry name" value="AAA-ATPASE-LIKE DOMAIN-CONTAINING PROTEIN"/>
    <property type="match status" value="1"/>
</dbReference>
<dbReference type="PANTHER" id="PTHR34825">
    <property type="entry name" value="CONSERVED PROTEIN, WITH A WEAK D-GALACTARATE DEHYDRATASE/ALTRONATE HYDROLASE DOMAIN"/>
    <property type="match status" value="1"/>
</dbReference>
<dbReference type="Pfam" id="PF08011">
    <property type="entry name" value="PDDEXK_9"/>
    <property type="match status" value="1"/>
</dbReference>
<dbReference type="InterPro" id="IPR018631">
    <property type="entry name" value="AAA-ATPase-like_dom"/>
</dbReference>
<reference evidence="2 3" key="1">
    <citation type="submission" date="2011-09" db="EMBL/GenBank/DDBJ databases">
        <title>The draft genome of Treponema saccharophilum DSM 2985.</title>
        <authorList>
            <consortium name="US DOE Joint Genome Institute (JGI-PGF)"/>
            <person name="Lucas S."/>
            <person name="Copeland A."/>
            <person name="Lapidus A."/>
            <person name="Glavina del Rio T."/>
            <person name="Dalin E."/>
            <person name="Tice H."/>
            <person name="Bruce D."/>
            <person name="Goodwin L."/>
            <person name="Pitluck S."/>
            <person name="Peters L."/>
            <person name="Kyrpides N."/>
            <person name="Mavromatis K."/>
            <person name="Ivanova N."/>
            <person name="Markowitz V."/>
            <person name="Cheng J.-F."/>
            <person name="Hugenholtz P."/>
            <person name="Woyke T."/>
            <person name="Wu D."/>
            <person name="Gronow S."/>
            <person name="Wellnitz S."/>
            <person name="Brambilla E."/>
            <person name="Klenk H.-P."/>
            <person name="Eisen J.A."/>
        </authorList>
    </citation>
    <scope>NUCLEOTIDE SEQUENCE [LARGE SCALE GENOMIC DNA]</scope>
    <source>
        <strain evidence="2 3">DSM 2985</strain>
    </source>
</reference>
<dbReference type="OrthoDB" id="362582at2"/>
<feature type="domain" description="AAA-ATPase-like" evidence="1">
    <location>
        <begin position="8"/>
        <end position="205"/>
    </location>
</feature>
<dbReference type="SUPFAM" id="SSF52540">
    <property type="entry name" value="P-loop containing nucleoside triphosphate hydrolases"/>
    <property type="match status" value="1"/>
</dbReference>
<dbReference type="Pfam" id="PF09820">
    <property type="entry name" value="AAA-ATPase_like"/>
    <property type="match status" value="1"/>
</dbReference>
<dbReference type="eggNOG" id="COG1672">
    <property type="taxonomic scope" value="Bacteria"/>
</dbReference>
<dbReference type="RefSeq" id="WP_002704933.1">
    <property type="nucleotide sequence ID" value="NZ_AGRW01000049.1"/>
</dbReference>
<dbReference type="EMBL" id="AGRW01000049">
    <property type="protein sequence ID" value="EIC01590.1"/>
    <property type="molecule type" value="Genomic_DNA"/>
</dbReference>
<evidence type="ECO:0000259" key="1">
    <source>
        <dbReference type="Pfam" id="PF09820"/>
    </source>
</evidence>
<organism evidence="2 3">
    <name type="scientific">Treponema saccharophilum DSM 2985</name>
    <dbReference type="NCBI Taxonomy" id="907348"/>
    <lineage>
        <taxon>Bacteria</taxon>
        <taxon>Pseudomonadati</taxon>
        <taxon>Spirochaetota</taxon>
        <taxon>Spirochaetia</taxon>
        <taxon>Spirochaetales</taxon>
        <taxon>Treponemataceae</taxon>
        <taxon>Treponema</taxon>
    </lineage>
</organism>
<dbReference type="Proteomes" id="UP000003571">
    <property type="component" value="Unassembled WGS sequence"/>
</dbReference>